<sequence length="321" mass="35990">MNSTVQRLLAPYKGILAADESTKTIEKRLMAYGLQSTEEIKQAYRKMLFTTPDIEKYISGIILYKDSLDFIPLLNQKGITAGIKVDEGLESFNGTEEEVTKGLEGLSARLDKYINLGVRFTKWRAVIKISNIYPSDTFLEENLGRMSKYAKMVQEKEITPIVEPEVLLDGNHTTARCEETMTKTLKKLFELLIKENVDLDNLLLKSSMVLPGKDSGVEALPLEVANATLRTFRNSVPNKLRGIVFLSGGQTSDQAINNLNEIVKLNIGNKFGPWDISFSYSRALQNDALAIWIGKIENVTNAQEVFGKRLQMVSKARMGEL</sequence>
<evidence type="ECO:0000256" key="4">
    <source>
        <dbReference type="ARBA" id="ARBA00023152"/>
    </source>
</evidence>
<comment type="similarity">
    <text evidence="2">Belongs to the class I fructose-bisphosphate aldolase family.</text>
</comment>
<dbReference type="EMBL" id="LBOZ01000005">
    <property type="protein sequence ID" value="KKP47241.1"/>
    <property type="molecule type" value="Genomic_DNA"/>
</dbReference>
<dbReference type="Pfam" id="PF00274">
    <property type="entry name" value="Glycolytic"/>
    <property type="match status" value="1"/>
</dbReference>
<dbReference type="Proteomes" id="UP000033995">
    <property type="component" value="Unassembled WGS sequence"/>
</dbReference>
<evidence type="ECO:0000256" key="6">
    <source>
        <dbReference type="ARBA" id="ARBA00029799"/>
    </source>
</evidence>
<protein>
    <recommendedName>
        <fullName evidence="3">fructose-bisphosphate aldolase</fullName>
        <ecNumber evidence="3">4.1.2.13</ecNumber>
    </recommendedName>
    <alternativeName>
        <fullName evidence="6">Fructose-bisphosphate aldolase class I</fullName>
    </alternativeName>
</protein>
<evidence type="ECO:0000256" key="2">
    <source>
        <dbReference type="ARBA" id="ARBA00010387"/>
    </source>
</evidence>
<dbReference type="InterPro" id="IPR013785">
    <property type="entry name" value="Aldolase_TIM"/>
</dbReference>
<dbReference type="EC" id="4.1.2.13" evidence="3"/>
<gene>
    <name evidence="7" type="ORF">UR38_C0005G0054</name>
</gene>
<proteinExistence type="inferred from homology"/>
<dbReference type="UniPathway" id="UPA00109">
    <property type="reaction ID" value="UER00183"/>
</dbReference>
<reference evidence="7 8" key="1">
    <citation type="journal article" date="2015" name="Nature">
        <title>rRNA introns, odd ribosomes, and small enigmatic genomes across a large radiation of phyla.</title>
        <authorList>
            <person name="Brown C.T."/>
            <person name="Hug L.A."/>
            <person name="Thomas B.C."/>
            <person name="Sharon I."/>
            <person name="Castelle C.J."/>
            <person name="Singh A."/>
            <person name="Wilkins M.J."/>
            <person name="Williams K.H."/>
            <person name="Banfield J.F."/>
        </authorList>
    </citation>
    <scope>NUCLEOTIDE SEQUENCE [LARGE SCALE GENOMIC DNA]</scope>
</reference>
<dbReference type="SUPFAM" id="SSF51569">
    <property type="entry name" value="Aldolase"/>
    <property type="match status" value="1"/>
</dbReference>
<name>A0A0G0A7L1_9BACT</name>
<evidence type="ECO:0000256" key="1">
    <source>
        <dbReference type="ARBA" id="ARBA00004714"/>
    </source>
</evidence>
<comment type="caution">
    <text evidence="7">The sequence shown here is derived from an EMBL/GenBank/DDBJ whole genome shotgun (WGS) entry which is preliminary data.</text>
</comment>
<dbReference type="NCBIfam" id="NF033379">
    <property type="entry name" value="FrucBisAld_I"/>
    <property type="match status" value="1"/>
</dbReference>
<evidence type="ECO:0000313" key="7">
    <source>
        <dbReference type="EMBL" id="KKP47241.1"/>
    </source>
</evidence>
<dbReference type="GO" id="GO:0004332">
    <property type="term" value="F:fructose-bisphosphate aldolase activity"/>
    <property type="evidence" value="ECO:0007669"/>
    <property type="project" value="UniProtKB-EC"/>
</dbReference>
<evidence type="ECO:0000256" key="5">
    <source>
        <dbReference type="ARBA" id="ARBA00023239"/>
    </source>
</evidence>
<dbReference type="PANTHER" id="PTHR11627">
    <property type="entry name" value="FRUCTOSE-BISPHOSPHATE ALDOLASE"/>
    <property type="match status" value="1"/>
</dbReference>
<evidence type="ECO:0000256" key="3">
    <source>
        <dbReference type="ARBA" id="ARBA00013068"/>
    </source>
</evidence>
<accession>A0A0G0A7L1</accession>
<dbReference type="AlphaFoldDB" id="A0A0G0A7L1"/>
<comment type="pathway">
    <text evidence="1">Carbohydrate degradation; glycolysis; D-glyceraldehyde 3-phosphate and glycerone phosphate from D-glucose: step 4/4.</text>
</comment>
<keyword evidence="5" id="KW-0456">Lyase</keyword>
<dbReference type="InterPro" id="IPR000741">
    <property type="entry name" value="FBA_I"/>
</dbReference>
<dbReference type="GO" id="GO:0006096">
    <property type="term" value="P:glycolytic process"/>
    <property type="evidence" value="ECO:0007669"/>
    <property type="project" value="UniProtKB-UniPathway"/>
</dbReference>
<organism evidence="7 8">
    <name type="scientific">Candidatus Woesebacteria bacterium GW2011_GWA2_33_28</name>
    <dbReference type="NCBI Taxonomy" id="1618561"/>
    <lineage>
        <taxon>Bacteria</taxon>
        <taxon>Candidatus Woeseibacteriota</taxon>
    </lineage>
</organism>
<dbReference type="Gene3D" id="3.20.20.70">
    <property type="entry name" value="Aldolase class I"/>
    <property type="match status" value="1"/>
</dbReference>
<evidence type="ECO:0000313" key="8">
    <source>
        <dbReference type="Proteomes" id="UP000033995"/>
    </source>
</evidence>
<dbReference type="PATRIC" id="fig|1618561.3.peg.704"/>
<keyword evidence="4" id="KW-0324">Glycolysis</keyword>